<dbReference type="GeneID" id="94292473"/>
<dbReference type="SUPFAM" id="SSF46565">
    <property type="entry name" value="Chaperone J-domain"/>
    <property type="match status" value="1"/>
</dbReference>
<evidence type="ECO:0000256" key="2">
    <source>
        <dbReference type="SAM" id="Phobius"/>
    </source>
</evidence>
<keyword evidence="2" id="KW-1133">Transmembrane helix</keyword>
<proteinExistence type="predicted"/>
<feature type="region of interest" description="Disordered" evidence="1">
    <location>
        <begin position="471"/>
        <end position="505"/>
    </location>
</feature>
<dbReference type="OrthoDB" id="265401at2759"/>
<keyword evidence="2" id="KW-0812">Transmembrane</keyword>
<dbReference type="InterPro" id="IPR036869">
    <property type="entry name" value="J_dom_sf"/>
</dbReference>
<reference evidence="4 5" key="1">
    <citation type="submission" date="2021-02" db="EMBL/GenBank/DDBJ databases">
        <title>Porcisia hertigi Genome sequencing and assembly.</title>
        <authorList>
            <person name="Almutairi H."/>
            <person name="Gatherer D."/>
        </authorList>
    </citation>
    <scope>NUCLEOTIDE SEQUENCE [LARGE SCALE GENOMIC DNA]</scope>
    <source>
        <strain evidence="4 5">C119</strain>
    </source>
</reference>
<name>A0A837A9W9_9TRYP</name>
<feature type="compositionally biased region" description="Low complexity" evidence="1">
    <location>
        <begin position="494"/>
        <end position="505"/>
    </location>
</feature>
<protein>
    <recommendedName>
        <fullName evidence="3">J domain-containing protein</fullName>
    </recommendedName>
</protein>
<keyword evidence="2" id="KW-0472">Membrane</keyword>
<evidence type="ECO:0000313" key="4">
    <source>
        <dbReference type="EMBL" id="KAG5510945.1"/>
    </source>
</evidence>
<dbReference type="EMBL" id="JAFJZO010000007">
    <property type="protein sequence ID" value="KAG5510945.1"/>
    <property type="molecule type" value="Genomic_DNA"/>
</dbReference>
<comment type="caution">
    <text evidence="4">The sequence shown here is derived from an EMBL/GenBank/DDBJ whole genome shotgun (WGS) entry which is preliminary data.</text>
</comment>
<dbReference type="KEGG" id="phet:94292473"/>
<dbReference type="InterPro" id="IPR001623">
    <property type="entry name" value="DnaJ_domain"/>
</dbReference>
<dbReference type="CDD" id="cd06257">
    <property type="entry name" value="DnaJ"/>
    <property type="match status" value="1"/>
</dbReference>
<dbReference type="Gene3D" id="1.10.287.110">
    <property type="entry name" value="DnaJ domain"/>
    <property type="match status" value="1"/>
</dbReference>
<evidence type="ECO:0000256" key="1">
    <source>
        <dbReference type="SAM" id="MobiDB-lite"/>
    </source>
</evidence>
<organism evidence="4 5">
    <name type="scientific">Porcisia hertigi</name>
    <dbReference type="NCBI Taxonomy" id="2761500"/>
    <lineage>
        <taxon>Eukaryota</taxon>
        <taxon>Discoba</taxon>
        <taxon>Euglenozoa</taxon>
        <taxon>Kinetoplastea</taxon>
        <taxon>Metakinetoplastina</taxon>
        <taxon>Trypanosomatida</taxon>
        <taxon>Trypanosomatidae</taxon>
        <taxon>Leishmaniinae</taxon>
        <taxon>Porcisia</taxon>
    </lineage>
</organism>
<sequence length="590" mass="61755">MQSVFMGRYPARFSRARCCTADVNSAGSTRDTTTASTFVATTTTAIATATTSAEAVAAASAVLDSAPPPLRVLHKMRKFTDPHRQGRFMTGSLAFTPSFLVASAPSSLPIRPVRAAGVQAFNALALQAAPISTQLAMVPVRLLTQLVQWRRLRSDCASVLPPVSGVSQPHGGHSHVWTLGFRRRGSSARRRPGTRCSVAVRLLGSTAHAQPMTKPPALIASTSPSCSCAATQSIFSGSAVAPADSCSTGSIATAAAAALAAGPLHTAKRCYSSAAQAEGPTASTPGESGCSEERVKECKGNAVDGDMSAHERIAEENKATEEEEEDIAAAAVPSFEDVYSAFHTLQLVQADGRVVREWTAAHVKQAYRTLAKQLHPDVAGGDEELMERVNTSYDLLMGLSAELTDNYRMWLESGGEAELQLQRAEEQHGLQHSRWVSRDTEQLILVGWCTTFSGCVLYALWCVLYSTSSASSSAGGTAAIANRPGSGSGEAHRGTSTGGTPSTGTRLTLPWAGATVSRAAGVQYGVVSSGGSALWMPPQLSFHILQLMRTAVSRYALAVAVTLAACMNTVLLQRVFQRILTGGGGGGGAG</sequence>
<gene>
    <name evidence="4" type="ORF">JKF63_06446</name>
</gene>
<accession>A0A837A9W9</accession>
<dbReference type="Proteomes" id="UP000674318">
    <property type="component" value="Unassembled WGS sequence"/>
</dbReference>
<evidence type="ECO:0000313" key="5">
    <source>
        <dbReference type="Proteomes" id="UP000674318"/>
    </source>
</evidence>
<feature type="domain" description="J" evidence="3">
    <location>
        <begin position="340"/>
        <end position="408"/>
    </location>
</feature>
<feature type="transmembrane region" description="Helical" evidence="2">
    <location>
        <begin position="555"/>
        <end position="572"/>
    </location>
</feature>
<dbReference type="RefSeq" id="XP_067759417.1">
    <property type="nucleotide sequence ID" value="XM_067902396.1"/>
</dbReference>
<dbReference type="AlphaFoldDB" id="A0A837A9W9"/>
<evidence type="ECO:0000259" key="3">
    <source>
        <dbReference type="PROSITE" id="PS50076"/>
    </source>
</evidence>
<keyword evidence="5" id="KW-1185">Reference proteome</keyword>
<dbReference type="PROSITE" id="PS50076">
    <property type="entry name" value="DNAJ_2"/>
    <property type="match status" value="1"/>
</dbReference>